<name>W6UJ51_ECHGR</name>
<sequence>MEAITIMPSELDLPLQSGCFVGRTRPNVYVTETANSPAMEKPSWIALKARTPSMHFNILSTIQPMLPEKLLTSSSEGNTSFVHDSWSSSTTENIQHWAVRQKKFALFLNFFKALPKVMDFLFKIWRVTILDFGVVCGSTGRCSSCVRNSLLLQNVIFLKHFTAASKWVGSTMALRKENSKVNHKNLNHGNLGQYCFPLLVFERSLTSKQHFQIPLEMPIDRTTAKTEDFHLPGYQLNFEKILTFSELASTNINLTPYPTRTVYFFETQPTTFILFNVVRRHSCRSLSKKKQDKRLTVGNVNTYLYLVGSAFTPFAPSVNN</sequence>
<dbReference type="EMBL" id="APAU02000024">
    <property type="protein sequence ID" value="EUB61053.1"/>
    <property type="molecule type" value="Genomic_DNA"/>
</dbReference>
<proteinExistence type="predicted"/>
<dbReference type="AlphaFoldDB" id="W6UJ51"/>
<protein>
    <submittedName>
        <fullName evidence="1">Uncharacterized protein</fullName>
    </submittedName>
</protein>
<dbReference type="KEGG" id="egl:EGR_04086"/>
<gene>
    <name evidence="1" type="ORF">EGR_04086</name>
</gene>
<reference evidence="1 2" key="1">
    <citation type="journal article" date="2013" name="Nat. Genet.">
        <title>The genome of the hydatid tapeworm Echinococcus granulosus.</title>
        <authorList>
            <person name="Zheng H."/>
            <person name="Zhang W."/>
            <person name="Zhang L."/>
            <person name="Zhang Z."/>
            <person name="Li J."/>
            <person name="Lu G."/>
            <person name="Zhu Y."/>
            <person name="Wang Y."/>
            <person name="Huang Y."/>
            <person name="Liu J."/>
            <person name="Kang H."/>
            <person name="Chen J."/>
            <person name="Wang L."/>
            <person name="Chen A."/>
            <person name="Yu S."/>
            <person name="Gao Z."/>
            <person name="Jin L."/>
            <person name="Gu W."/>
            <person name="Wang Z."/>
            <person name="Zhao L."/>
            <person name="Shi B."/>
            <person name="Wen H."/>
            <person name="Lin R."/>
            <person name="Jones M.K."/>
            <person name="Brejova B."/>
            <person name="Vinar T."/>
            <person name="Zhao G."/>
            <person name="McManus D.P."/>
            <person name="Chen Z."/>
            <person name="Zhou Y."/>
            <person name="Wang S."/>
        </authorList>
    </citation>
    <scope>NUCLEOTIDE SEQUENCE [LARGE SCALE GENOMIC DNA]</scope>
</reference>
<dbReference type="RefSeq" id="XP_024352249.1">
    <property type="nucleotide sequence ID" value="XM_024493335.1"/>
</dbReference>
<dbReference type="Proteomes" id="UP000019149">
    <property type="component" value="Unassembled WGS sequence"/>
</dbReference>
<organism evidence="1 2">
    <name type="scientific">Echinococcus granulosus</name>
    <name type="common">Hydatid tapeworm</name>
    <dbReference type="NCBI Taxonomy" id="6210"/>
    <lineage>
        <taxon>Eukaryota</taxon>
        <taxon>Metazoa</taxon>
        <taxon>Spiralia</taxon>
        <taxon>Lophotrochozoa</taxon>
        <taxon>Platyhelminthes</taxon>
        <taxon>Cestoda</taxon>
        <taxon>Eucestoda</taxon>
        <taxon>Cyclophyllidea</taxon>
        <taxon>Taeniidae</taxon>
        <taxon>Echinococcus</taxon>
        <taxon>Echinococcus granulosus group</taxon>
    </lineage>
</organism>
<comment type="caution">
    <text evidence="1">The sequence shown here is derived from an EMBL/GenBank/DDBJ whole genome shotgun (WGS) entry which is preliminary data.</text>
</comment>
<dbReference type="CTD" id="36339801"/>
<evidence type="ECO:0000313" key="1">
    <source>
        <dbReference type="EMBL" id="EUB61053.1"/>
    </source>
</evidence>
<keyword evidence="2" id="KW-1185">Reference proteome</keyword>
<evidence type="ECO:0000313" key="2">
    <source>
        <dbReference type="Proteomes" id="UP000019149"/>
    </source>
</evidence>
<accession>W6UJ51</accession>
<dbReference type="GeneID" id="36339801"/>